<comment type="cofactor">
    <cofactor evidence="1">
        <name>FMN</name>
        <dbReference type="ChEBI" id="CHEBI:58210"/>
    </cofactor>
</comment>
<name>Q9RNC2_HELPX</name>
<keyword evidence="6" id="KW-0560">Oxidoreductase</keyword>
<evidence type="ECO:0000256" key="6">
    <source>
        <dbReference type="ARBA" id="ARBA00023002"/>
    </source>
</evidence>
<dbReference type="AlphaFoldDB" id="Q9RNC2"/>
<dbReference type="GO" id="GO:0046857">
    <property type="term" value="F:oxidoreductase activity, acting on other nitrogenous compounds as donors, with NAD or NADP as acceptor"/>
    <property type="evidence" value="ECO:0007669"/>
    <property type="project" value="TreeGrafter"/>
</dbReference>
<dbReference type="PANTHER" id="PTHR23026:SF125">
    <property type="entry name" value="OXYGEN-INSENSITIVE NAD(P)H NITROREDUCTASE"/>
    <property type="match status" value="1"/>
</dbReference>
<dbReference type="InterPro" id="IPR000415">
    <property type="entry name" value="Nitroreductase-like"/>
</dbReference>
<protein>
    <submittedName>
        <fullName evidence="9">NADPH-flavin oxidoreductase</fullName>
    </submittedName>
</protein>
<evidence type="ECO:0000256" key="3">
    <source>
        <dbReference type="ARBA" id="ARBA00022630"/>
    </source>
</evidence>
<evidence type="ECO:0000256" key="1">
    <source>
        <dbReference type="ARBA" id="ARBA00001917"/>
    </source>
</evidence>
<evidence type="ECO:0000256" key="4">
    <source>
        <dbReference type="ARBA" id="ARBA00022643"/>
    </source>
</evidence>
<evidence type="ECO:0000256" key="7">
    <source>
        <dbReference type="ARBA" id="ARBA00023027"/>
    </source>
</evidence>
<organism evidence="9">
    <name type="scientific">Helicobacter pylori</name>
    <name type="common">Campylobacter pylori</name>
    <dbReference type="NCBI Taxonomy" id="210"/>
    <lineage>
        <taxon>Bacteria</taxon>
        <taxon>Pseudomonadati</taxon>
        <taxon>Campylobacterota</taxon>
        <taxon>Epsilonproteobacteria</taxon>
        <taxon>Campylobacterales</taxon>
        <taxon>Helicobacteraceae</taxon>
        <taxon>Helicobacter</taxon>
    </lineage>
</organism>
<keyword evidence="7" id="KW-0520">NAD</keyword>
<dbReference type="SUPFAM" id="SSF55469">
    <property type="entry name" value="FMN-dependent nitroreductase-like"/>
    <property type="match status" value="1"/>
</dbReference>
<feature type="domain" description="Nitroreductase" evidence="8">
    <location>
        <begin position="12"/>
        <end position="166"/>
    </location>
</feature>
<dbReference type="GO" id="GO:0005829">
    <property type="term" value="C:cytosol"/>
    <property type="evidence" value="ECO:0007669"/>
    <property type="project" value="TreeGrafter"/>
</dbReference>
<dbReference type="Gene3D" id="3.40.109.10">
    <property type="entry name" value="NADH Oxidase"/>
    <property type="match status" value="1"/>
</dbReference>
<comment type="similarity">
    <text evidence="2">Belongs to the nitroreductase family.</text>
</comment>
<dbReference type="GO" id="GO:0046256">
    <property type="term" value="P:2,4,6-trinitrotoluene catabolic process"/>
    <property type="evidence" value="ECO:0007669"/>
    <property type="project" value="TreeGrafter"/>
</dbReference>
<accession>Q9RNC2</accession>
<proteinExistence type="inferred from homology"/>
<dbReference type="EMBL" id="AF183176">
    <property type="protein sequence ID" value="AAF01802.1"/>
    <property type="molecule type" value="Genomic_DNA"/>
</dbReference>
<evidence type="ECO:0000256" key="5">
    <source>
        <dbReference type="ARBA" id="ARBA00022857"/>
    </source>
</evidence>
<sequence>MDREQVVALQHQRFATKKYDPNRRISEKDWEVLVEVGRLAPSSIGLEPWKMLLLKNERMKEDLKPMAWGGLSSLEGASYFVIYLARKGVTYDSDYVKKVMHEVKKRDYDSNSRFAQIIKNFQENDMKLTDERSLFDWASKQTYIQKANMMMAAAMLGIDSCPIEGYD</sequence>
<keyword evidence="4" id="KW-0288">FMN</keyword>
<evidence type="ECO:0000256" key="2">
    <source>
        <dbReference type="ARBA" id="ARBA00007118"/>
    </source>
</evidence>
<dbReference type="Pfam" id="PF00881">
    <property type="entry name" value="Nitroreductase"/>
    <property type="match status" value="1"/>
</dbReference>
<evidence type="ECO:0000313" key="9">
    <source>
        <dbReference type="EMBL" id="AAF01802.1"/>
    </source>
</evidence>
<dbReference type="CDD" id="cd02149">
    <property type="entry name" value="NfsB-like"/>
    <property type="match status" value="1"/>
</dbReference>
<keyword evidence="5" id="KW-0521">NADP</keyword>
<dbReference type="InterPro" id="IPR029479">
    <property type="entry name" value="Nitroreductase"/>
</dbReference>
<dbReference type="PANTHER" id="PTHR23026">
    <property type="entry name" value="NADPH NITROREDUCTASE"/>
    <property type="match status" value="1"/>
</dbReference>
<keyword evidence="3" id="KW-0285">Flavoprotein</keyword>
<evidence type="ECO:0000259" key="8">
    <source>
        <dbReference type="Pfam" id="PF00881"/>
    </source>
</evidence>
<gene>
    <name evidence="9" type="primary">frxA</name>
</gene>
<dbReference type="InterPro" id="IPR050627">
    <property type="entry name" value="Nitroreductase/BluB"/>
</dbReference>
<dbReference type="InterPro" id="IPR033878">
    <property type="entry name" value="NfsB-like"/>
</dbReference>
<reference evidence="9" key="1">
    <citation type="journal article" date="2000" name="Antimicrob. Agents Chemother.">
        <title>Analysis of rdxA and involvement of additional genes encoding NAD(P)H flavin oxidoreductase (FrxA) and ferredoxin-like protein (FdxB) in metronidazole resistance of Helicobacter pylori.</title>
        <authorList>
            <person name="Kwon D.H."/>
            <person name="El-Zaatari F.A."/>
            <person name="Kato M."/>
            <person name="Osato M.S."/>
            <person name="Reddy R."/>
            <person name="Yamaoka Y."/>
            <person name="Graham D.Y."/>
        </authorList>
    </citation>
    <scope>NUCLEOTIDE SEQUENCE</scope>
    <source>
        <strain evidence="9">1857</strain>
    </source>
</reference>